<dbReference type="InterPro" id="IPR004730">
    <property type="entry name" value="Transaldolase_1"/>
</dbReference>
<dbReference type="UniPathway" id="UPA00115">
    <property type="reaction ID" value="UER00414"/>
</dbReference>
<gene>
    <name evidence="8" type="ORF">GUITHDRAFT_77986</name>
</gene>
<dbReference type="GO" id="GO:0005737">
    <property type="term" value="C:cytoplasm"/>
    <property type="evidence" value="ECO:0007669"/>
    <property type="project" value="InterPro"/>
</dbReference>
<evidence type="ECO:0000256" key="2">
    <source>
        <dbReference type="ARBA" id="ARBA00008012"/>
    </source>
</evidence>
<evidence type="ECO:0000313" key="8">
    <source>
        <dbReference type="EMBL" id="EKX37612.1"/>
    </source>
</evidence>
<organism evidence="8">
    <name type="scientific">Guillardia theta (strain CCMP2712)</name>
    <name type="common">Cryptophyte</name>
    <dbReference type="NCBI Taxonomy" id="905079"/>
    <lineage>
        <taxon>Eukaryota</taxon>
        <taxon>Cryptophyceae</taxon>
        <taxon>Pyrenomonadales</taxon>
        <taxon>Geminigeraceae</taxon>
        <taxon>Guillardia</taxon>
    </lineage>
</organism>
<sequence>MSSGSKGGENQLAQLASMTTLSVDTGDLKLIKELASTGYITDATTNPLFVSQAGLSGDPTYIAFVDEAVAYAKKKLGTSQGAEVVELAMDRLAVNLGKEISKLVKGYVSTEVDPRLSFDVQESLRRARRIIKMYEEEGVPKSRILIKLAATWEGILAAEELQKEGINCNLTLIFGMVQAVAAAQRGARLISPFTGRILDWHKVEAKKETWEPSEDPGVVECTRMYNYYKKYGHDTICMPASWRPSRGKGYELDEIRELAGTDRMTIPPNFLKMLAESTDPLPRKLDPASAVKNCKDAEFGGGKLQEKEFRFLLNQDGCATEKMCQGIRAFVADTEKLEAAMKSKLN</sequence>
<dbReference type="eggNOG" id="KOG2772">
    <property type="taxonomic scope" value="Eukaryota"/>
</dbReference>
<dbReference type="RefSeq" id="XP_005824592.1">
    <property type="nucleotide sequence ID" value="XM_005824535.1"/>
</dbReference>
<dbReference type="CDD" id="cd00957">
    <property type="entry name" value="Transaldolase_TalAB"/>
    <property type="match status" value="1"/>
</dbReference>
<dbReference type="GO" id="GO:0006098">
    <property type="term" value="P:pentose-phosphate shunt"/>
    <property type="evidence" value="ECO:0007669"/>
    <property type="project" value="UniProtKB-UniPathway"/>
</dbReference>
<evidence type="ECO:0000256" key="6">
    <source>
        <dbReference type="ARBA" id="ARBA00023270"/>
    </source>
</evidence>
<keyword evidence="5 7" id="KW-0570">Pentose shunt</keyword>
<dbReference type="GeneID" id="17294314"/>
<comment type="catalytic activity">
    <reaction evidence="7">
        <text>D-sedoheptulose 7-phosphate + D-glyceraldehyde 3-phosphate = D-erythrose 4-phosphate + beta-D-fructose 6-phosphate</text>
        <dbReference type="Rhea" id="RHEA:17053"/>
        <dbReference type="ChEBI" id="CHEBI:16897"/>
        <dbReference type="ChEBI" id="CHEBI:57483"/>
        <dbReference type="ChEBI" id="CHEBI:57634"/>
        <dbReference type="ChEBI" id="CHEBI:59776"/>
        <dbReference type="EC" id="2.2.1.2"/>
    </reaction>
</comment>
<proteinExistence type="inferred from homology"/>
<dbReference type="PANTHER" id="PTHR10683:SF18">
    <property type="entry name" value="TRANSALDOLASE"/>
    <property type="match status" value="1"/>
</dbReference>
<dbReference type="GO" id="GO:0005975">
    <property type="term" value="P:carbohydrate metabolic process"/>
    <property type="evidence" value="ECO:0007669"/>
    <property type="project" value="InterPro"/>
</dbReference>
<dbReference type="InterPro" id="IPR013785">
    <property type="entry name" value="Aldolase_TIM"/>
</dbReference>
<dbReference type="KEGG" id="gtt:GUITHDRAFT_77986"/>
<comment type="similarity">
    <text evidence="2">Belongs to the transaldolase family. Type 1 subfamily.</text>
</comment>
<dbReference type="Proteomes" id="UP000011087">
    <property type="component" value="Unassembled WGS sequence"/>
</dbReference>
<reference evidence="9" key="3">
    <citation type="submission" date="2015-06" db="UniProtKB">
        <authorList>
            <consortium name="EnsemblProtists"/>
        </authorList>
    </citation>
    <scope>IDENTIFICATION</scope>
</reference>
<dbReference type="SUPFAM" id="SSF51569">
    <property type="entry name" value="Aldolase"/>
    <property type="match status" value="1"/>
</dbReference>
<keyword evidence="6" id="KW-0704">Schiff base</keyword>
<dbReference type="AlphaFoldDB" id="L1IND4"/>
<evidence type="ECO:0000256" key="3">
    <source>
        <dbReference type="ARBA" id="ARBA00013151"/>
    </source>
</evidence>
<dbReference type="InterPro" id="IPR018225">
    <property type="entry name" value="Transaldolase_AS"/>
</dbReference>
<dbReference type="GO" id="GO:0004801">
    <property type="term" value="F:transaldolase activity"/>
    <property type="evidence" value="ECO:0007669"/>
    <property type="project" value="UniProtKB-EC"/>
</dbReference>
<name>L1IND4_GUITC</name>
<dbReference type="OrthoDB" id="2015515at2759"/>
<evidence type="ECO:0000256" key="4">
    <source>
        <dbReference type="ARBA" id="ARBA00022679"/>
    </source>
</evidence>
<comment type="pathway">
    <text evidence="1 7">Carbohydrate degradation; pentose phosphate pathway; D-glyceraldehyde 3-phosphate and beta-D-fructose 6-phosphate from D-ribose 5-phosphate and D-xylulose 5-phosphate (non-oxidative stage): step 2/3.</text>
</comment>
<dbReference type="EC" id="2.2.1.2" evidence="3 7"/>
<dbReference type="HOGENOM" id="CLU_047470_0_1_1"/>
<dbReference type="PROSITE" id="PS00958">
    <property type="entry name" value="TRANSALDOLASE_2"/>
    <property type="match status" value="1"/>
</dbReference>
<protein>
    <recommendedName>
        <fullName evidence="3 7">Transaldolase</fullName>
        <ecNumber evidence="3 7">2.2.1.2</ecNumber>
    </recommendedName>
</protein>
<dbReference type="PaxDb" id="55529-EKX37612"/>
<dbReference type="Pfam" id="PF00923">
    <property type="entry name" value="TAL_FSA"/>
    <property type="match status" value="1"/>
</dbReference>
<evidence type="ECO:0000256" key="1">
    <source>
        <dbReference type="ARBA" id="ARBA00004857"/>
    </source>
</evidence>
<dbReference type="EMBL" id="JH993057">
    <property type="protein sequence ID" value="EKX37612.1"/>
    <property type="molecule type" value="Genomic_DNA"/>
</dbReference>
<reference evidence="8 10" key="1">
    <citation type="journal article" date="2012" name="Nature">
        <title>Algal genomes reveal evolutionary mosaicism and the fate of nucleomorphs.</title>
        <authorList>
            <consortium name="DOE Joint Genome Institute"/>
            <person name="Curtis B.A."/>
            <person name="Tanifuji G."/>
            <person name="Burki F."/>
            <person name="Gruber A."/>
            <person name="Irimia M."/>
            <person name="Maruyama S."/>
            <person name="Arias M.C."/>
            <person name="Ball S.G."/>
            <person name="Gile G.H."/>
            <person name="Hirakawa Y."/>
            <person name="Hopkins J.F."/>
            <person name="Kuo A."/>
            <person name="Rensing S.A."/>
            <person name="Schmutz J."/>
            <person name="Symeonidi A."/>
            <person name="Elias M."/>
            <person name="Eveleigh R.J."/>
            <person name="Herman E.K."/>
            <person name="Klute M.J."/>
            <person name="Nakayama T."/>
            <person name="Obornik M."/>
            <person name="Reyes-Prieto A."/>
            <person name="Armbrust E.V."/>
            <person name="Aves S.J."/>
            <person name="Beiko R.G."/>
            <person name="Coutinho P."/>
            <person name="Dacks J.B."/>
            <person name="Durnford D.G."/>
            <person name="Fast N.M."/>
            <person name="Green B.R."/>
            <person name="Grisdale C.J."/>
            <person name="Hempel F."/>
            <person name="Henrissat B."/>
            <person name="Hoppner M.P."/>
            <person name="Ishida K."/>
            <person name="Kim E."/>
            <person name="Koreny L."/>
            <person name="Kroth P.G."/>
            <person name="Liu Y."/>
            <person name="Malik S.B."/>
            <person name="Maier U.G."/>
            <person name="McRose D."/>
            <person name="Mock T."/>
            <person name="Neilson J.A."/>
            <person name="Onodera N.T."/>
            <person name="Poole A.M."/>
            <person name="Pritham E.J."/>
            <person name="Richards T.A."/>
            <person name="Rocap G."/>
            <person name="Roy S.W."/>
            <person name="Sarai C."/>
            <person name="Schaack S."/>
            <person name="Shirato S."/>
            <person name="Slamovits C.H."/>
            <person name="Spencer D.F."/>
            <person name="Suzuki S."/>
            <person name="Worden A.Z."/>
            <person name="Zauner S."/>
            <person name="Barry K."/>
            <person name="Bell C."/>
            <person name="Bharti A.K."/>
            <person name="Crow J.A."/>
            <person name="Grimwood J."/>
            <person name="Kramer R."/>
            <person name="Lindquist E."/>
            <person name="Lucas S."/>
            <person name="Salamov A."/>
            <person name="McFadden G.I."/>
            <person name="Lane C.E."/>
            <person name="Keeling P.J."/>
            <person name="Gray M.W."/>
            <person name="Grigoriev I.V."/>
            <person name="Archibald J.M."/>
        </authorList>
    </citation>
    <scope>NUCLEOTIDE SEQUENCE</scope>
    <source>
        <strain evidence="8 10">CCMP2712</strain>
    </source>
</reference>
<evidence type="ECO:0000313" key="9">
    <source>
        <dbReference type="EnsemblProtists" id="EKX37612"/>
    </source>
</evidence>
<dbReference type="PANTHER" id="PTHR10683">
    <property type="entry name" value="TRANSALDOLASE"/>
    <property type="match status" value="1"/>
</dbReference>
<dbReference type="OMA" id="ITCNITL"/>
<evidence type="ECO:0000313" key="10">
    <source>
        <dbReference type="Proteomes" id="UP000011087"/>
    </source>
</evidence>
<dbReference type="STRING" id="905079.L1IND4"/>
<dbReference type="InterPro" id="IPR001585">
    <property type="entry name" value="TAL/FSA"/>
</dbReference>
<dbReference type="EnsemblProtists" id="EKX37612">
    <property type="protein sequence ID" value="EKX37612"/>
    <property type="gene ID" value="GUITHDRAFT_77986"/>
</dbReference>
<comment type="function">
    <text evidence="7">Catalyzes the rate-limiting step of the non-oxidative phase in the pentose phosphate pathway. Catalyzes the reversible conversion of sedheptulose-7-phosphate and D-glyceraldehyde 3-phosphate into erythrose-4-phosphate and beta-D-fructose 6-phosphate.</text>
</comment>
<accession>L1IND4</accession>
<dbReference type="Gene3D" id="3.20.20.70">
    <property type="entry name" value="Aldolase class I"/>
    <property type="match status" value="1"/>
</dbReference>
<evidence type="ECO:0000256" key="7">
    <source>
        <dbReference type="RuleBase" id="RU000501"/>
    </source>
</evidence>
<keyword evidence="10" id="KW-1185">Reference proteome</keyword>
<evidence type="ECO:0000256" key="5">
    <source>
        <dbReference type="ARBA" id="ARBA00023126"/>
    </source>
</evidence>
<reference evidence="10" key="2">
    <citation type="submission" date="2012-11" db="EMBL/GenBank/DDBJ databases">
        <authorList>
            <person name="Kuo A."/>
            <person name="Curtis B.A."/>
            <person name="Tanifuji G."/>
            <person name="Burki F."/>
            <person name="Gruber A."/>
            <person name="Irimia M."/>
            <person name="Maruyama S."/>
            <person name="Arias M.C."/>
            <person name="Ball S.G."/>
            <person name="Gile G.H."/>
            <person name="Hirakawa Y."/>
            <person name="Hopkins J.F."/>
            <person name="Rensing S.A."/>
            <person name="Schmutz J."/>
            <person name="Symeonidi A."/>
            <person name="Elias M."/>
            <person name="Eveleigh R.J."/>
            <person name="Herman E.K."/>
            <person name="Klute M.J."/>
            <person name="Nakayama T."/>
            <person name="Obornik M."/>
            <person name="Reyes-Prieto A."/>
            <person name="Armbrust E.V."/>
            <person name="Aves S.J."/>
            <person name="Beiko R.G."/>
            <person name="Coutinho P."/>
            <person name="Dacks J.B."/>
            <person name="Durnford D.G."/>
            <person name="Fast N.M."/>
            <person name="Green B.R."/>
            <person name="Grisdale C."/>
            <person name="Hempe F."/>
            <person name="Henrissat B."/>
            <person name="Hoppner M.P."/>
            <person name="Ishida K.-I."/>
            <person name="Kim E."/>
            <person name="Koreny L."/>
            <person name="Kroth P.G."/>
            <person name="Liu Y."/>
            <person name="Malik S.-B."/>
            <person name="Maier U.G."/>
            <person name="McRose D."/>
            <person name="Mock T."/>
            <person name="Neilson J.A."/>
            <person name="Onodera N.T."/>
            <person name="Poole A.M."/>
            <person name="Pritham E.J."/>
            <person name="Richards T.A."/>
            <person name="Rocap G."/>
            <person name="Roy S.W."/>
            <person name="Sarai C."/>
            <person name="Schaack S."/>
            <person name="Shirato S."/>
            <person name="Slamovits C.H."/>
            <person name="Spencer D.F."/>
            <person name="Suzuki S."/>
            <person name="Worden A.Z."/>
            <person name="Zauner S."/>
            <person name="Barry K."/>
            <person name="Bell C."/>
            <person name="Bharti A.K."/>
            <person name="Crow J.A."/>
            <person name="Grimwood J."/>
            <person name="Kramer R."/>
            <person name="Lindquist E."/>
            <person name="Lucas S."/>
            <person name="Salamov A."/>
            <person name="McFadden G.I."/>
            <person name="Lane C.E."/>
            <person name="Keeling P.J."/>
            <person name="Gray M.W."/>
            <person name="Grigoriev I.V."/>
            <person name="Archibald J.M."/>
        </authorList>
    </citation>
    <scope>NUCLEOTIDE SEQUENCE</scope>
    <source>
        <strain evidence="10">CCMP2712</strain>
    </source>
</reference>
<keyword evidence="4 7" id="KW-0808">Transferase</keyword>